<reference evidence="2" key="1">
    <citation type="submission" date="2016-11" db="EMBL/GenBank/DDBJ databases">
        <authorList>
            <person name="Varghese N."/>
            <person name="Submissions S."/>
        </authorList>
    </citation>
    <scope>NUCLEOTIDE SEQUENCE [LARGE SCALE GENOMIC DNA]</scope>
    <source>
        <strain evidence="2">DSM 14826</strain>
    </source>
</reference>
<dbReference type="Gene3D" id="1.20.1500.10">
    <property type="entry name" value="YheA/YmcA-like"/>
    <property type="match status" value="1"/>
</dbReference>
<dbReference type="AlphaFoldDB" id="A0A1M6P0J3"/>
<keyword evidence="2" id="KW-1185">Reference proteome</keyword>
<name>A0A1M6P0J3_9FIRM</name>
<dbReference type="InterPro" id="IPR023378">
    <property type="entry name" value="YheA/YmcA-like_dom_sf"/>
</dbReference>
<evidence type="ECO:0000313" key="1">
    <source>
        <dbReference type="EMBL" id="SHK01438.1"/>
    </source>
</evidence>
<dbReference type="InterPro" id="IPR010368">
    <property type="entry name" value="Com_YlbF"/>
</dbReference>
<protein>
    <submittedName>
        <fullName evidence="1">Cell fate regulator YlbF, YheA/YmcA/DUF963 family (Controls sporulation, competence, biofilm development)</fullName>
    </submittedName>
</protein>
<evidence type="ECO:0000313" key="2">
    <source>
        <dbReference type="Proteomes" id="UP000243547"/>
    </source>
</evidence>
<organism evidence="1 2">
    <name type="scientific">Anaerobranca californiensis DSM 14826</name>
    <dbReference type="NCBI Taxonomy" id="1120989"/>
    <lineage>
        <taxon>Bacteria</taxon>
        <taxon>Bacillati</taxon>
        <taxon>Bacillota</taxon>
        <taxon>Clostridia</taxon>
        <taxon>Eubacteriales</taxon>
        <taxon>Proteinivoracaceae</taxon>
        <taxon>Anaerobranca</taxon>
    </lineage>
</organism>
<dbReference type="STRING" id="1120989.SAMN02745227_01306"/>
<accession>A0A1M6P0J3</accession>
<dbReference type="SUPFAM" id="SSF158622">
    <property type="entry name" value="YheA/YmcA-like"/>
    <property type="match status" value="1"/>
</dbReference>
<dbReference type="RefSeq" id="WP_072907295.1">
    <property type="nucleotide sequence ID" value="NZ_FRAI01000012.1"/>
</dbReference>
<sequence>MIKEKAIELAKLIKESDEFKAVKSSEARLKLDPQAQDLIKEFQVLQYNILEKQYQGQQPDAEDIKKIQLLESQVGLNLTIKAVMEAQQNFEKLMTDVNETIAEELSK</sequence>
<proteinExistence type="predicted"/>
<dbReference type="OrthoDB" id="2082922at2"/>
<gene>
    <name evidence="1" type="ORF">SAMN02745227_01306</name>
</gene>
<dbReference type="Pfam" id="PF06133">
    <property type="entry name" value="Com_YlbF"/>
    <property type="match status" value="1"/>
</dbReference>
<dbReference type="Proteomes" id="UP000243547">
    <property type="component" value="Unassembled WGS sequence"/>
</dbReference>
<dbReference type="EMBL" id="FRAI01000012">
    <property type="protein sequence ID" value="SHK01438.1"/>
    <property type="molecule type" value="Genomic_DNA"/>
</dbReference>